<protein>
    <submittedName>
        <fullName evidence="1">Uncharacterized protein</fullName>
    </submittedName>
</protein>
<keyword evidence="2" id="KW-1185">Reference proteome</keyword>
<dbReference type="AlphaFoldDB" id="A0ABD0M7Q3"/>
<gene>
    <name evidence="1" type="ORF">BaRGS_00000687</name>
</gene>
<organism evidence="1 2">
    <name type="scientific">Batillaria attramentaria</name>
    <dbReference type="NCBI Taxonomy" id="370345"/>
    <lineage>
        <taxon>Eukaryota</taxon>
        <taxon>Metazoa</taxon>
        <taxon>Spiralia</taxon>
        <taxon>Lophotrochozoa</taxon>
        <taxon>Mollusca</taxon>
        <taxon>Gastropoda</taxon>
        <taxon>Caenogastropoda</taxon>
        <taxon>Sorbeoconcha</taxon>
        <taxon>Cerithioidea</taxon>
        <taxon>Batillariidae</taxon>
        <taxon>Batillaria</taxon>
    </lineage>
</organism>
<proteinExistence type="predicted"/>
<sequence>SPSDATEGSIRLVKVFPKIHCVIVIRFRPRCQRCPELPPTDAAVWSIRLVKVFPKIHCMVVIRIGPLCQG</sequence>
<feature type="non-terminal residue" evidence="1">
    <location>
        <position position="1"/>
    </location>
</feature>
<accession>A0ABD0M7Q3</accession>
<dbReference type="EMBL" id="JACVVK020000003">
    <property type="protein sequence ID" value="KAK7507722.1"/>
    <property type="molecule type" value="Genomic_DNA"/>
</dbReference>
<evidence type="ECO:0000313" key="1">
    <source>
        <dbReference type="EMBL" id="KAK7507722.1"/>
    </source>
</evidence>
<feature type="non-terminal residue" evidence="1">
    <location>
        <position position="70"/>
    </location>
</feature>
<evidence type="ECO:0000313" key="2">
    <source>
        <dbReference type="Proteomes" id="UP001519460"/>
    </source>
</evidence>
<dbReference type="Proteomes" id="UP001519460">
    <property type="component" value="Unassembled WGS sequence"/>
</dbReference>
<name>A0ABD0M7Q3_9CAEN</name>
<comment type="caution">
    <text evidence="1">The sequence shown here is derived from an EMBL/GenBank/DDBJ whole genome shotgun (WGS) entry which is preliminary data.</text>
</comment>
<reference evidence="1 2" key="1">
    <citation type="journal article" date="2023" name="Sci. Data">
        <title>Genome assembly of the Korean intertidal mud-creeper Batillaria attramentaria.</title>
        <authorList>
            <person name="Patra A.K."/>
            <person name="Ho P.T."/>
            <person name="Jun S."/>
            <person name="Lee S.J."/>
            <person name="Kim Y."/>
            <person name="Won Y.J."/>
        </authorList>
    </citation>
    <scope>NUCLEOTIDE SEQUENCE [LARGE SCALE GENOMIC DNA]</scope>
    <source>
        <strain evidence="1">Wonlab-2016</strain>
    </source>
</reference>